<dbReference type="PANTHER" id="PTHR43649">
    <property type="entry name" value="ARABINOSE-BINDING PROTEIN-RELATED"/>
    <property type="match status" value="1"/>
</dbReference>
<keyword evidence="4" id="KW-1185">Reference proteome</keyword>
<dbReference type="KEGG" id="afx:JZ786_16145"/>
<dbReference type="Pfam" id="PF01547">
    <property type="entry name" value="SBP_bac_1"/>
    <property type="match status" value="1"/>
</dbReference>
<accession>A0A9X7Z676</accession>
<gene>
    <name evidence="3" type="ORF">JZ786_16145</name>
</gene>
<proteinExistence type="predicted"/>
<dbReference type="AlphaFoldDB" id="A0A9X7Z676"/>
<organism evidence="3 4">
    <name type="scientific">Alicyclobacillus mengziensis</name>
    <dbReference type="NCBI Taxonomy" id="2931921"/>
    <lineage>
        <taxon>Bacteria</taxon>
        <taxon>Bacillati</taxon>
        <taxon>Bacillota</taxon>
        <taxon>Bacilli</taxon>
        <taxon>Bacillales</taxon>
        <taxon>Alicyclobacillaceae</taxon>
        <taxon>Alicyclobacillus</taxon>
    </lineage>
</organism>
<feature type="signal peptide" evidence="2">
    <location>
        <begin position="1"/>
        <end position="20"/>
    </location>
</feature>
<dbReference type="Proteomes" id="UP000663505">
    <property type="component" value="Chromosome"/>
</dbReference>
<evidence type="ECO:0000313" key="3">
    <source>
        <dbReference type="EMBL" id="QSO46051.1"/>
    </source>
</evidence>
<feature type="region of interest" description="Disordered" evidence="1">
    <location>
        <begin position="28"/>
        <end position="48"/>
    </location>
</feature>
<reference evidence="3 4" key="1">
    <citation type="submission" date="2021-02" db="EMBL/GenBank/DDBJ databases">
        <title>Alicyclobacillus curvatus sp. nov. and Alicyclobacillus mengziensis sp. nov., two acidophilic bacteria isolated from acid mine drainage.</title>
        <authorList>
            <person name="Huang Y."/>
        </authorList>
    </citation>
    <scope>NUCLEOTIDE SEQUENCE [LARGE SCALE GENOMIC DNA]</scope>
    <source>
        <strain evidence="3 4">S30H14</strain>
    </source>
</reference>
<feature type="chain" id="PRO_5040823713" evidence="2">
    <location>
        <begin position="21"/>
        <end position="446"/>
    </location>
</feature>
<evidence type="ECO:0000256" key="2">
    <source>
        <dbReference type="SAM" id="SignalP"/>
    </source>
</evidence>
<dbReference type="PROSITE" id="PS51257">
    <property type="entry name" value="PROKAR_LIPOPROTEIN"/>
    <property type="match status" value="1"/>
</dbReference>
<dbReference type="InterPro" id="IPR006059">
    <property type="entry name" value="SBP"/>
</dbReference>
<dbReference type="RefSeq" id="WP_206655423.1">
    <property type="nucleotide sequence ID" value="NZ_CP071182.1"/>
</dbReference>
<name>A0A9X7Z676_9BACL</name>
<dbReference type="EMBL" id="CP071182">
    <property type="protein sequence ID" value="QSO46051.1"/>
    <property type="molecule type" value="Genomic_DNA"/>
</dbReference>
<evidence type="ECO:0000313" key="4">
    <source>
        <dbReference type="Proteomes" id="UP000663505"/>
    </source>
</evidence>
<dbReference type="PANTHER" id="PTHR43649:SF12">
    <property type="entry name" value="DIACETYLCHITOBIOSE BINDING PROTEIN DASA"/>
    <property type="match status" value="1"/>
</dbReference>
<feature type="compositionally biased region" description="Low complexity" evidence="1">
    <location>
        <begin position="32"/>
        <end position="48"/>
    </location>
</feature>
<evidence type="ECO:0000256" key="1">
    <source>
        <dbReference type="SAM" id="MobiDB-lite"/>
    </source>
</evidence>
<dbReference type="Gene3D" id="3.40.190.10">
    <property type="entry name" value="Periplasmic binding protein-like II"/>
    <property type="match status" value="2"/>
</dbReference>
<dbReference type="SUPFAM" id="SSF53850">
    <property type="entry name" value="Periplasmic binding protein-like II"/>
    <property type="match status" value="1"/>
</dbReference>
<sequence length="446" mass="47989">MQRRTLIITASTLTMVTLLAGCGASQSGGGTTASQSTNTASTSPNTSSKSMVDINFWAGHSSGTLYKALVAETAAFNKEHPNIHVTFTAEGATKKGMAAFLAHKSPNVGMISTYAAQTFANAGAILNLTPYITGKNGLSQQQIQNDYFPVIWKDMQGTGTNQYIMPLEKKSGVVIYYNADMFKKAGISSAPKTWNDVWNDAKKITALGGKAHGIAWTPMIQQFFVMTMDNGGQVFTDSSESKFNLVNTGAESTLQTLRNLVKNGDIIVGKGYQYQQDFGTGDIGLLMDASAGYTYDKGSVGGKFPFDAASAPIGSSGKAYNWINGASVAMFNTGTQAQKDASWEFVKYLSGPANNTYWNEHTNYLPLGPAGKTQMQSFYQSKPGWAASYSNPQDWIMKPTNTNWSAAKTAMDTDFMKALNGQESVTQALKNMNAEGNKYLSGQGRL</sequence>
<dbReference type="InterPro" id="IPR050490">
    <property type="entry name" value="Bact_solute-bd_prot1"/>
</dbReference>
<protein>
    <submittedName>
        <fullName evidence="3">Extracellular solute-binding protein</fullName>
    </submittedName>
</protein>
<keyword evidence="2" id="KW-0732">Signal</keyword>